<comment type="function">
    <text evidence="10">Catalyzes the transfer of pyrophosphate from adenosine triphosphate (ATP) to 6-hydroxymethyl-7,8-dihydropterin, an enzymatic step in folate biosynthesis pathway.</text>
</comment>
<dbReference type="Proteomes" id="UP001165641">
    <property type="component" value="Unassembled WGS sequence"/>
</dbReference>
<dbReference type="PANTHER" id="PTHR43071:SF1">
    <property type="entry name" value="2-AMINO-4-HYDROXY-6-HYDROXYMETHYLDIHYDROPTERIDINE PYROPHOSPHOKINASE"/>
    <property type="match status" value="1"/>
</dbReference>
<feature type="domain" description="7,8-dihydro-6-hydroxymethylpterin-pyrophosphokinase" evidence="13">
    <location>
        <begin position="8"/>
        <end position="161"/>
    </location>
</feature>
<evidence type="ECO:0000256" key="7">
    <source>
        <dbReference type="ARBA" id="ARBA00022777"/>
    </source>
</evidence>
<dbReference type="GO" id="GO:0003848">
    <property type="term" value="F:2-amino-4-hydroxy-6-hydroxymethyldihydropteridine diphosphokinase activity"/>
    <property type="evidence" value="ECO:0007669"/>
    <property type="project" value="UniProtKB-EC"/>
</dbReference>
<evidence type="ECO:0000256" key="3">
    <source>
        <dbReference type="ARBA" id="ARBA00013253"/>
    </source>
</evidence>
<protein>
    <recommendedName>
        <fullName evidence="4">2-amino-4-hydroxy-6-hydroxymethyldihydropteridine pyrophosphokinase</fullName>
        <ecNumber evidence="3">2.7.6.3</ecNumber>
    </recommendedName>
    <alternativeName>
        <fullName evidence="11">6-hydroxymethyl-7,8-dihydropterin pyrophosphokinase</fullName>
    </alternativeName>
    <alternativeName>
        <fullName evidence="12">7,8-dihydro-6-hydroxymethylpterin-pyrophosphokinase</fullName>
    </alternativeName>
</protein>
<dbReference type="InterPro" id="IPR000550">
    <property type="entry name" value="Hppk"/>
</dbReference>
<dbReference type="EC" id="2.7.6.3" evidence="3"/>
<evidence type="ECO:0000256" key="6">
    <source>
        <dbReference type="ARBA" id="ARBA00022741"/>
    </source>
</evidence>
<proteinExistence type="inferred from homology"/>
<dbReference type="EMBL" id="JAQBIE010000003">
    <property type="protein sequence ID" value="MDB6176488.1"/>
    <property type="molecule type" value="Genomic_DNA"/>
</dbReference>
<gene>
    <name evidence="14" type="primary">folK</name>
    <name evidence="14" type="ORF">PAF17_03095</name>
</gene>
<name>A0ABT4ZAV1_9RHOB</name>
<evidence type="ECO:0000256" key="12">
    <source>
        <dbReference type="ARBA" id="ARBA00033413"/>
    </source>
</evidence>
<keyword evidence="5 14" id="KW-0808">Transferase</keyword>
<evidence type="ECO:0000256" key="2">
    <source>
        <dbReference type="ARBA" id="ARBA00005810"/>
    </source>
</evidence>
<evidence type="ECO:0000259" key="13">
    <source>
        <dbReference type="Pfam" id="PF01288"/>
    </source>
</evidence>
<evidence type="ECO:0000256" key="5">
    <source>
        <dbReference type="ARBA" id="ARBA00022679"/>
    </source>
</evidence>
<evidence type="ECO:0000256" key="9">
    <source>
        <dbReference type="ARBA" id="ARBA00022909"/>
    </source>
</evidence>
<evidence type="ECO:0000256" key="4">
    <source>
        <dbReference type="ARBA" id="ARBA00016218"/>
    </source>
</evidence>
<accession>A0ABT4ZAV1</accession>
<dbReference type="NCBIfam" id="TIGR01498">
    <property type="entry name" value="folK"/>
    <property type="match status" value="1"/>
</dbReference>
<evidence type="ECO:0000256" key="1">
    <source>
        <dbReference type="ARBA" id="ARBA00005051"/>
    </source>
</evidence>
<dbReference type="InterPro" id="IPR035907">
    <property type="entry name" value="Hppk_sf"/>
</dbReference>
<keyword evidence="15" id="KW-1185">Reference proteome</keyword>
<keyword evidence="8" id="KW-0067">ATP-binding</keyword>
<comment type="similarity">
    <text evidence="2">Belongs to the HPPK family.</text>
</comment>
<dbReference type="Gene3D" id="3.30.70.560">
    <property type="entry name" value="7,8-Dihydro-6-hydroxymethylpterin-pyrophosphokinase HPPK"/>
    <property type="match status" value="1"/>
</dbReference>
<dbReference type="RefSeq" id="WP_271887619.1">
    <property type="nucleotide sequence ID" value="NZ_JAQBIE010000003.1"/>
</dbReference>
<comment type="pathway">
    <text evidence="1">Cofactor biosynthesis; tetrahydrofolate biosynthesis; 2-amino-4-hydroxy-6-hydroxymethyl-7,8-dihydropteridine diphosphate from 7,8-dihydroneopterin triphosphate: step 4/4.</text>
</comment>
<organism evidence="14 15">
    <name type="scientific">Paracoccus onchidii</name>
    <dbReference type="NCBI Taxonomy" id="3017813"/>
    <lineage>
        <taxon>Bacteria</taxon>
        <taxon>Pseudomonadati</taxon>
        <taxon>Pseudomonadota</taxon>
        <taxon>Alphaproteobacteria</taxon>
        <taxon>Rhodobacterales</taxon>
        <taxon>Paracoccaceae</taxon>
        <taxon>Paracoccus</taxon>
    </lineage>
</organism>
<keyword evidence="7" id="KW-0418">Kinase</keyword>
<sequence length="199" mass="21576">MSSSSFAFIGLGANLPSAEGSATKALITAAGILHAEPNISISAFSRVWHTPAFPVTSGPDFSNAVAKLQTELSPEALLSRLHRIEADLGRDRSTGRWSARVIDLDLLAMDHLVLPDPATQNHWRDLAPGLQRSKTPEQLILPHPRLQDRTFVLAPWAEIAPDWRHPILGRTIVQMLDALGTDAMIGLHPVAGQILPAFP</sequence>
<reference evidence="14" key="1">
    <citation type="submission" date="2022-12" db="EMBL/GenBank/DDBJ databases">
        <title>Paracoccus onchidii sp. nov., isolated from a marine invertebrate from the South China Sea.</title>
        <authorList>
            <person name="Xu S."/>
            <person name="Liu Z."/>
            <person name="Xu Y."/>
        </authorList>
    </citation>
    <scope>NUCLEOTIDE SEQUENCE</scope>
    <source>
        <strain evidence="14">Z330</strain>
    </source>
</reference>
<evidence type="ECO:0000256" key="8">
    <source>
        <dbReference type="ARBA" id="ARBA00022840"/>
    </source>
</evidence>
<evidence type="ECO:0000256" key="10">
    <source>
        <dbReference type="ARBA" id="ARBA00029409"/>
    </source>
</evidence>
<evidence type="ECO:0000256" key="11">
    <source>
        <dbReference type="ARBA" id="ARBA00029766"/>
    </source>
</evidence>
<keyword evidence="6" id="KW-0547">Nucleotide-binding</keyword>
<dbReference type="CDD" id="cd00483">
    <property type="entry name" value="HPPK"/>
    <property type="match status" value="1"/>
</dbReference>
<evidence type="ECO:0000313" key="14">
    <source>
        <dbReference type="EMBL" id="MDB6176488.1"/>
    </source>
</evidence>
<dbReference type="PANTHER" id="PTHR43071">
    <property type="entry name" value="2-AMINO-4-HYDROXY-6-HYDROXYMETHYLDIHYDROPTERIDINE PYROPHOSPHOKINASE"/>
    <property type="match status" value="1"/>
</dbReference>
<evidence type="ECO:0000313" key="15">
    <source>
        <dbReference type="Proteomes" id="UP001165641"/>
    </source>
</evidence>
<comment type="caution">
    <text evidence="14">The sequence shown here is derived from an EMBL/GenBank/DDBJ whole genome shotgun (WGS) entry which is preliminary data.</text>
</comment>
<keyword evidence="9" id="KW-0289">Folate biosynthesis</keyword>
<dbReference type="SUPFAM" id="SSF55083">
    <property type="entry name" value="6-hydroxymethyl-7,8-dihydropterin pyrophosphokinase, HPPK"/>
    <property type="match status" value="1"/>
</dbReference>
<dbReference type="Pfam" id="PF01288">
    <property type="entry name" value="HPPK"/>
    <property type="match status" value="1"/>
</dbReference>